<accession>A0A9P9FZ70</accession>
<dbReference type="Proteomes" id="UP000736672">
    <property type="component" value="Unassembled WGS sequence"/>
</dbReference>
<comment type="caution">
    <text evidence="3">The sequence shown here is derived from an EMBL/GenBank/DDBJ whole genome shotgun (WGS) entry which is preliminary data.</text>
</comment>
<feature type="region of interest" description="Disordered" evidence="1">
    <location>
        <begin position="23"/>
        <end position="70"/>
    </location>
</feature>
<evidence type="ECO:0000313" key="4">
    <source>
        <dbReference type="Proteomes" id="UP000736672"/>
    </source>
</evidence>
<reference evidence="3" key="1">
    <citation type="journal article" date="2021" name="Nat. Commun.">
        <title>Genetic determinants of endophytism in the Arabidopsis root mycobiome.</title>
        <authorList>
            <person name="Mesny F."/>
            <person name="Miyauchi S."/>
            <person name="Thiergart T."/>
            <person name="Pickel B."/>
            <person name="Atanasova L."/>
            <person name="Karlsson M."/>
            <person name="Huettel B."/>
            <person name="Barry K.W."/>
            <person name="Haridas S."/>
            <person name="Chen C."/>
            <person name="Bauer D."/>
            <person name="Andreopoulos W."/>
            <person name="Pangilinan J."/>
            <person name="LaButti K."/>
            <person name="Riley R."/>
            <person name="Lipzen A."/>
            <person name="Clum A."/>
            <person name="Drula E."/>
            <person name="Henrissat B."/>
            <person name="Kohler A."/>
            <person name="Grigoriev I.V."/>
            <person name="Martin F.M."/>
            <person name="Hacquard S."/>
        </authorList>
    </citation>
    <scope>NUCLEOTIDE SEQUENCE</scope>
    <source>
        <strain evidence="3">FSSC 5 MPI-SDFR-AT-0091</strain>
    </source>
</reference>
<dbReference type="AlphaFoldDB" id="A0A9P9FZ70"/>
<dbReference type="OrthoDB" id="5095490at2759"/>
<keyword evidence="2" id="KW-0732">Signal</keyword>
<gene>
    <name evidence="3" type="ORF">B0J15DRAFT_506323</name>
</gene>
<name>A0A9P9FZ70_FUSSL</name>
<proteinExistence type="predicted"/>
<dbReference type="EMBL" id="JAGTJS010000037">
    <property type="protein sequence ID" value="KAH7230395.1"/>
    <property type="molecule type" value="Genomic_DNA"/>
</dbReference>
<feature type="signal peptide" evidence="2">
    <location>
        <begin position="1"/>
        <end position="18"/>
    </location>
</feature>
<evidence type="ECO:0000313" key="3">
    <source>
        <dbReference type="EMBL" id="KAH7230395.1"/>
    </source>
</evidence>
<evidence type="ECO:0000256" key="1">
    <source>
        <dbReference type="SAM" id="MobiDB-lite"/>
    </source>
</evidence>
<keyword evidence="4" id="KW-1185">Reference proteome</keyword>
<evidence type="ECO:0000256" key="2">
    <source>
        <dbReference type="SAM" id="SignalP"/>
    </source>
</evidence>
<feature type="compositionally biased region" description="Low complexity" evidence="1">
    <location>
        <begin position="31"/>
        <end position="70"/>
    </location>
</feature>
<sequence>MHYSVLVSLAFAFLGAVASPCKPGTSVTIDSSTSLETSETSALSATSSVPVTSSTSSDSTASSTTFDSATESITTSASSTTVSVTSSATYDVTTSSTIAPSSTSSPVLGTFNAIGQGGGASGTPARLPPPQYGSITLGGYNPSNVPAGIFSIEAGTGALFVDGSKICGFYSGSESASLYVCNASPRTNEAPVTCDQGQMDGGVLKCSAPKMTCIEDFNDDNDPVCYATGGVWTQFIGYQFLGNYFLLSIGSEAAASTRGFIPIDLLIQAV</sequence>
<feature type="chain" id="PRO_5040494030" evidence="2">
    <location>
        <begin position="19"/>
        <end position="270"/>
    </location>
</feature>
<organism evidence="3 4">
    <name type="scientific">Fusarium solani</name>
    <name type="common">Filamentous fungus</name>
    <dbReference type="NCBI Taxonomy" id="169388"/>
    <lineage>
        <taxon>Eukaryota</taxon>
        <taxon>Fungi</taxon>
        <taxon>Dikarya</taxon>
        <taxon>Ascomycota</taxon>
        <taxon>Pezizomycotina</taxon>
        <taxon>Sordariomycetes</taxon>
        <taxon>Hypocreomycetidae</taxon>
        <taxon>Hypocreales</taxon>
        <taxon>Nectriaceae</taxon>
        <taxon>Fusarium</taxon>
        <taxon>Fusarium solani species complex</taxon>
    </lineage>
</organism>
<protein>
    <submittedName>
        <fullName evidence="3">Uncharacterized protein</fullName>
    </submittedName>
</protein>